<organism evidence="1">
    <name type="scientific">marine sediment metagenome</name>
    <dbReference type="NCBI Taxonomy" id="412755"/>
    <lineage>
        <taxon>unclassified sequences</taxon>
        <taxon>metagenomes</taxon>
        <taxon>ecological metagenomes</taxon>
    </lineage>
</organism>
<comment type="caution">
    <text evidence="1">The sequence shown here is derived from an EMBL/GenBank/DDBJ whole genome shotgun (WGS) entry which is preliminary data.</text>
</comment>
<accession>X1EV60</accession>
<protein>
    <submittedName>
        <fullName evidence="1">Uncharacterized protein</fullName>
    </submittedName>
</protein>
<sequence>MKQPDELAKELIEKGKLKRMECGMLDVHIKVLEEYSAKYNMEKYELLDAILQYEEDYKTRSIYN</sequence>
<reference evidence="1" key="1">
    <citation type="journal article" date="2014" name="Front. Microbiol.">
        <title>High frequency of phylogenetically diverse reductive dehalogenase-homologous genes in deep subseafloor sedimentary metagenomes.</title>
        <authorList>
            <person name="Kawai M."/>
            <person name="Futagami T."/>
            <person name="Toyoda A."/>
            <person name="Takaki Y."/>
            <person name="Nishi S."/>
            <person name="Hori S."/>
            <person name="Arai W."/>
            <person name="Tsubouchi T."/>
            <person name="Morono Y."/>
            <person name="Uchiyama I."/>
            <person name="Ito T."/>
            <person name="Fujiyama A."/>
            <person name="Inagaki F."/>
            <person name="Takami H."/>
        </authorList>
    </citation>
    <scope>NUCLEOTIDE SEQUENCE</scope>
    <source>
        <strain evidence="1">Expedition CK06-06</strain>
    </source>
</reference>
<proteinExistence type="predicted"/>
<dbReference type="AlphaFoldDB" id="X1EV60"/>
<name>X1EV60_9ZZZZ</name>
<gene>
    <name evidence="1" type="ORF">S01H4_59947</name>
</gene>
<dbReference type="EMBL" id="BART01035246">
    <property type="protein sequence ID" value="GAH12498.1"/>
    <property type="molecule type" value="Genomic_DNA"/>
</dbReference>
<evidence type="ECO:0000313" key="1">
    <source>
        <dbReference type="EMBL" id="GAH12498.1"/>
    </source>
</evidence>